<protein>
    <submittedName>
        <fullName evidence="1">Uncharacterized protein</fullName>
    </submittedName>
</protein>
<accession>A0A2P2R3Z5</accession>
<reference evidence="1" key="1">
    <citation type="submission" date="2018-02" db="EMBL/GenBank/DDBJ databases">
        <title>Rhizophora mucronata_Transcriptome.</title>
        <authorList>
            <person name="Meera S.P."/>
            <person name="Sreeshan A."/>
            <person name="Augustine A."/>
        </authorList>
    </citation>
    <scope>NUCLEOTIDE SEQUENCE</scope>
    <source>
        <tissue evidence="1">Leaf</tissue>
    </source>
</reference>
<evidence type="ECO:0000313" key="1">
    <source>
        <dbReference type="EMBL" id="MBX73935.1"/>
    </source>
</evidence>
<name>A0A2P2R3Z5_RHIMU</name>
<organism evidence="1">
    <name type="scientific">Rhizophora mucronata</name>
    <name type="common">Asiatic mangrove</name>
    <dbReference type="NCBI Taxonomy" id="61149"/>
    <lineage>
        <taxon>Eukaryota</taxon>
        <taxon>Viridiplantae</taxon>
        <taxon>Streptophyta</taxon>
        <taxon>Embryophyta</taxon>
        <taxon>Tracheophyta</taxon>
        <taxon>Spermatophyta</taxon>
        <taxon>Magnoliopsida</taxon>
        <taxon>eudicotyledons</taxon>
        <taxon>Gunneridae</taxon>
        <taxon>Pentapetalae</taxon>
        <taxon>rosids</taxon>
        <taxon>fabids</taxon>
        <taxon>Malpighiales</taxon>
        <taxon>Rhizophoraceae</taxon>
        <taxon>Rhizophora</taxon>
    </lineage>
</organism>
<proteinExistence type="predicted"/>
<sequence length="15" mass="1469">MTSASSLAMNSNGTP</sequence>
<dbReference type="EMBL" id="GGEC01093451">
    <property type="protein sequence ID" value="MBX73935.1"/>
    <property type="molecule type" value="Transcribed_RNA"/>
</dbReference>